<protein>
    <recommendedName>
        <fullName evidence="3">DNA helicase</fullName>
    </recommendedName>
</protein>
<gene>
    <name evidence="1" type="ORF">V6R86_10715</name>
</gene>
<reference evidence="1 2" key="1">
    <citation type="submission" date="2024-02" db="EMBL/GenBank/DDBJ databases">
        <title>Full genome sequence of Sphingomonas kaistensis.</title>
        <authorList>
            <person name="Poletto B.L."/>
            <person name="Silva G."/>
            <person name="Galante D."/>
            <person name="Campos K.R."/>
            <person name="Santos M.B.N."/>
            <person name="Sacchi C.T."/>
        </authorList>
    </citation>
    <scope>NUCLEOTIDE SEQUENCE [LARGE SCALE GENOMIC DNA]</scope>
    <source>
        <strain evidence="1 2">MA4R</strain>
    </source>
</reference>
<evidence type="ECO:0000313" key="1">
    <source>
        <dbReference type="EMBL" id="WWM71129.1"/>
    </source>
</evidence>
<dbReference type="RefSeq" id="WP_338504434.1">
    <property type="nucleotide sequence ID" value="NZ_CP145607.1"/>
</dbReference>
<dbReference type="InterPro" id="IPR027417">
    <property type="entry name" value="P-loop_NTPase"/>
</dbReference>
<name>A0ABZ2G3Y5_9SPHN</name>
<keyword evidence="2" id="KW-1185">Reference proteome</keyword>
<dbReference type="Proteomes" id="UP001382935">
    <property type="component" value="Chromosome"/>
</dbReference>
<accession>A0ABZ2G3Y5</accession>
<dbReference type="Gene3D" id="3.40.50.300">
    <property type="entry name" value="P-loop containing nucleotide triphosphate hydrolases"/>
    <property type="match status" value="1"/>
</dbReference>
<sequence>MIKIHARDDRSAEHEAAQQLARLAVQYDPDLESSTAVSLEIFPSAQCFGQKTRDIDLLVFYGDFRGADRKFTTSRGRKVQSLCVTIEVKGHQPHQIEFQGAKCSVRYNGELHDVTAQSESQKFSLRNYIKNQPKRPRPPWIINLIWLTRMNTASLPQATSNIIGMDVTWRDFLEKCALMDGGDNHGKDVATFFGRAAIRGVTEIFSKELQASRIDRKKLEGITRSVLDRQQYMDKLGSQLLIFRGRGGTGKTVRLLQLAYQSYTAAGLRVLILTYNKALMADIHRLLKLLGTKQVVGGQSLTINSIYSFMHRWLSSLEIIEKEQSDFLENYQLYKQQALEMIESGAITASDIELAKERYSADLRWDLVLIDECQDWPANERDLLYRLYGAERFVIADGVDQLVRGTEVTDWRQGTKGIGSQVVPLHKSLRLKASLCQAVTHFADEIDFSHWRLEPVHEAQGGKVIVVSGDGLSEDLYRKLTDAAKKDGNEAIDILTCVPPSWVVSGVDGRKCSVVAEKMRQWGYDVWDAVDPENREAYPTSVSQYRIVQYESCRGLEGWTVVCFGLDQFYEHKLKNADISDESRGDLFFDEGDTALSYAKKWLMIPLTRAIDTLVVHVSSEESNVGLALRELHRRYPSDVIWESAQKSDTERKISAGMK</sequence>
<evidence type="ECO:0008006" key="3">
    <source>
        <dbReference type="Google" id="ProtNLM"/>
    </source>
</evidence>
<organism evidence="1 2">
    <name type="scientific">Sphingomonas kaistensis</name>
    <dbReference type="NCBI Taxonomy" id="298708"/>
    <lineage>
        <taxon>Bacteria</taxon>
        <taxon>Pseudomonadati</taxon>
        <taxon>Pseudomonadota</taxon>
        <taxon>Alphaproteobacteria</taxon>
        <taxon>Sphingomonadales</taxon>
        <taxon>Sphingomonadaceae</taxon>
        <taxon>Sphingomonas</taxon>
    </lineage>
</organism>
<dbReference type="SUPFAM" id="SSF52540">
    <property type="entry name" value="P-loop containing nucleoside triphosphate hydrolases"/>
    <property type="match status" value="1"/>
</dbReference>
<evidence type="ECO:0000313" key="2">
    <source>
        <dbReference type="Proteomes" id="UP001382935"/>
    </source>
</evidence>
<dbReference type="EMBL" id="CP145607">
    <property type="protein sequence ID" value="WWM71129.1"/>
    <property type="molecule type" value="Genomic_DNA"/>
</dbReference>
<proteinExistence type="predicted"/>